<keyword evidence="4" id="KW-1185">Reference proteome</keyword>
<evidence type="ECO:0000313" key="3">
    <source>
        <dbReference type="EMBL" id="CEG06719.1"/>
    </source>
</evidence>
<accession>A0A090MM08</accession>
<reference evidence="3 4" key="1">
    <citation type="journal article" date="2014" name="Genome Announc.">
        <title>Genome Sequence of Afipia felis Strain 76713, Isolated in Hospital Water Using an Amoeba Co-Culture Procedure.</title>
        <authorList>
            <person name="Benamar S."/>
            <person name="La Scola B."/>
            <person name="Croce O."/>
        </authorList>
    </citation>
    <scope>NUCLEOTIDE SEQUENCE [LARGE SCALE GENOMIC DNA]</scope>
    <source>
        <strain evidence="3 4">76713</strain>
    </source>
</reference>
<proteinExistence type="predicted"/>
<dbReference type="Gene3D" id="1.10.10.2830">
    <property type="match status" value="1"/>
</dbReference>
<dbReference type="InterPro" id="IPR036086">
    <property type="entry name" value="ParB/Sulfiredoxin_sf"/>
</dbReference>
<dbReference type="STRING" id="1035.BN961_00089"/>
<dbReference type="SUPFAM" id="SSF109709">
    <property type="entry name" value="KorB DNA-binding domain-like"/>
    <property type="match status" value="1"/>
</dbReference>
<dbReference type="OrthoDB" id="9813122at2"/>
<keyword evidence="1" id="KW-0175">Coiled coil</keyword>
<dbReference type="SUPFAM" id="SSF110849">
    <property type="entry name" value="ParB/Sulfiredoxin"/>
    <property type="match status" value="1"/>
</dbReference>
<dbReference type="AlphaFoldDB" id="A0A090MM08"/>
<sequence>MAKAAKKNRAPAIIVFSRARDIPLNRIRLSEANVRQTGVEAGVDDLARDIDRREDLIQGLNVRVVLDADGNETGDFETPAGGRRYRSIARLVEAGRFPADGLVPCIVKKADAKTSATDDSLAENTFRLALHPLDQFKAFQRTVDGGMSTEEVASAYFTSQRYVDQRLALAKVSPKLHDVYAQDAMTLAMLEAFTAHPDHARQEQVWETVKQSYYREPSRIRNMLTETSVAASDKRALFVGIDAYMAAGGQVLPRYLFDDDENGWLEDVALLDRLVAEKLKVAADEVAAEGWKWVNADLELPYGHDHGLRAITGTFVPLTKKEQRQREKLREEQERLETEYAEYDELPDDIDQRLGEIEKQLDVFERRPAIYNSAEIAIAGTFVTVDEDGALVVDRGWVRPEDEQPETVDGNAPQDDDVADDTLAPDGKRTVVTIGGQPAEPEEEEEIIKPLPERLVAELTAHRTVALSDAVGSHPHIAMTALLHRLVRDTFKRSTSGSAVQVSMREVYFREQGIDLKDSAYAKSVSERHAGWKADLPADDDALWDWLDVLDDASRMALLAHCVSFGINALYERPNPMSATGISEHGLRTRMAEADRLARVTGLDMSDAGFRPTVANYLGRVTKPRILEAVHEALGEEKVRLIDHLKKDDMAREAERLLADTGWLPEPLRLIAEAPAVETSAGQDGGDVALPEFLAGGDEEAATDAIDDPTVLAAAE</sequence>
<comment type="caution">
    <text evidence="3">The sequence shown here is derived from an EMBL/GenBank/DDBJ whole genome shotgun (WGS) entry which is preliminary data.</text>
</comment>
<dbReference type="GO" id="GO:0005694">
    <property type="term" value="C:chromosome"/>
    <property type="evidence" value="ECO:0007669"/>
    <property type="project" value="TreeGrafter"/>
</dbReference>
<feature type="region of interest" description="Disordered" evidence="2">
    <location>
        <begin position="398"/>
        <end position="424"/>
    </location>
</feature>
<dbReference type="PANTHER" id="PTHR33375">
    <property type="entry name" value="CHROMOSOME-PARTITIONING PROTEIN PARB-RELATED"/>
    <property type="match status" value="1"/>
</dbReference>
<dbReference type="CDD" id="cd16406">
    <property type="entry name" value="ParB_N_like"/>
    <property type="match status" value="1"/>
</dbReference>
<name>A0A090MM08_AFIFE</name>
<organism evidence="3 4">
    <name type="scientific">Afipia felis</name>
    <name type="common">Cat scratch disease bacillus</name>
    <dbReference type="NCBI Taxonomy" id="1035"/>
    <lineage>
        <taxon>Bacteria</taxon>
        <taxon>Pseudomonadati</taxon>
        <taxon>Pseudomonadota</taxon>
        <taxon>Alphaproteobacteria</taxon>
        <taxon>Hyphomicrobiales</taxon>
        <taxon>Nitrobacteraceae</taxon>
        <taxon>Afipia</taxon>
    </lineage>
</organism>
<evidence type="ECO:0000256" key="2">
    <source>
        <dbReference type="SAM" id="MobiDB-lite"/>
    </source>
</evidence>
<dbReference type="PANTHER" id="PTHR33375:SF7">
    <property type="entry name" value="CHROMOSOME 2-PARTITIONING PROTEIN PARB-RELATED"/>
    <property type="match status" value="1"/>
</dbReference>
<evidence type="ECO:0000313" key="4">
    <source>
        <dbReference type="Proteomes" id="UP000035762"/>
    </source>
</evidence>
<dbReference type="Proteomes" id="UP000035762">
    <property type="component" value="Unassembled WGS sequence"/>
</dbReference>
<feature type="coiled-coil region" evidence="1">
    <location>
        <begin position="319"/>
        <end position="346"/>
    </location>
</feature>
<dbReference type="GO" id="GO:0007059">
    <property type="term" value="P:chromosome segregation"/>
    <property type="evidence" value="ECO:0007669"/>
    <property type="project" value="TreeGrafter"/>
</dbReference>
<protein>
    <submittedName>
        <fullName evidence="3">Plasmid partitioning protein</fullName>
    </submittedName>
</protein>
<evidence type="ECO:0000256" key="1">
    <source>
        <dbReference type="SAM" id="Coils"/>
    </source>
</evidence>
<gene>
    <name evidence="3" type="ORF">BN961_00089</name>
</gene>
<dbReference type="InterPro" id="IPR050336">
    <property type="entry name" value="Chromosome_partition/occlusion"/>
</dbReference>
<dbReference type="RefSeq" id="WP_048755520.1">
    <property type="nucleotide sequence ID" value="NZ_CCAZ020000001.1"/>
</dbReference>
<dbReference type="EMBL" id="CCAZ020000001">
    <property type="protein sequence ID" value="CEG06719.1"/>
    <property type="molecule type" value="Genomic_DNA"/>
</dbReference>